<dbReference type="EMBL" id="JEMN01001797">
    <property type="protein sequence ID" value="KXH27000.1"/>
    <property type="molecule type" value="Genomic_DNA"/>
</dbReference>
<dbReference type="Proteomes" id="UP000070054">
    <property type="component" value="Unassembled WGS sequence"/>
</dbReference>
<accession>A0A135RTG1</accession>
<evidence type="ECO:0000256" key="1">
    <source>
        <dbReference type="SAM" id="MobiDB-lite"/>
    </source>
</evidence>
<dbReference type="OrthoDB" id="2962993at2759"/>
<reference evidence="2 3" key="1">
    <citation type="submission" date="2014-02" db="EMBL/GenBank/DDBJ databases">
        <title>The genome sequence of Colletotrichum nymphaeae SA-01.</title>
        <authorList>
            <person name="Baroncelli R."/>
            <person name="Thon M.R."/>
        </authorList>
    </citation>
    <scope>NUCLEOTIDE SEQUENCE [LARGE SCALE GENOMIC DNA]</scope>
    <source>
        <strain evidence="2 3">SA-01</strain>
    </source>
</reference>
<evidence type="ECO:0000313" key="2">
    <source>
        <dbReference type="EMBL" id="KXH27000.1"/>
    </source>
</evidence>
<protein>
    <recommendedName>
        <fullName evidence="4">Major facilitator superfamily transporter</fullName>
    </recommendedName>
</protein>
<feature type="compositionally biased region" description="Basic and acidic residues" evidence="1">
    <location>
        <begin position="7"/>
        <end position="28"/>
    </location>
</feature>
<gene>
    <name evidence="2" type="ORF">CNYM01_09425</name>
</gene>
<dbReference type="AlphaFoldDB" id="A0A135RTG1"/>
<evidence type="ECO:0000313" key="3">
    <source>
        <dbReference type="Proteomes" id="UP000070054"/>
    </source>
</evidence>
<keyword evidence="3" id="KW-1185">Reference proteome</keyword>
<proteinExistence type="predicted"/>
<feature type="region of interest" description="Disordered" evidence="1">
    <location>
        <begin position="1"/>
        <end position="28"/>
    </location>
</feature>
<comment type="caution">
    <text evidence="2">The sequence shown here is derived from an EMBL/GenBank/DDBJ whole genome shotgun (WGS) entry which is preliminary data.</text>
</comment>
<evidence type="ECO:0008006" key="4">
    <source>
        <dbReference type="Google" id="ProtNLM"/>
    </source>
</evidence>
<organism evidence="2 3">
    <name type="scientific">Colletotrichum nymphaeae SA-01</name>
    <dbReference type="NCBI Taxonomy" id="1460502"/>
    <lineage>
        <taxon>Eukaryota</taxon>
        <taxon>Fungi</taxon>
        <taxon>Dikarya</taxon>
        <taxon>Ascomycota</taxon>
        <taxon>Pezizomycotina</taxon>
        <taxon>Sordariomycetes</taxon>
        <taxon>Hypocreomycetidae</taxon>
        <taxon>Glomerellales</taxon>
        <taxon>Glomerellaceae</taxon>
        <taxon>Colletotrichum</taxon>
        <taxon>Colletotrichum acutatum species complex</taxon>
    </lineage>
</organism>
<name>A0A135RTG1_9PEZI</name>
<sequence>MDSSYASRHEKLGISELENGEHEPVTKKGEIERIDAIATAQGTTLASFAHLDEKKILRKMDIRLIPMLALLYLLSFLDRKFPFFPSF</sequence>